<keyword evidence="3" id="KW-0472">Membrane</keyword>
<organism evidence="5 6">
    <name type="scientific">Petromyces alliaceus</name>
    <name type="common">Aspergillus alliaceus</name>
    <dbReference type="NCBI Taxonomy" id="209559"/>
    <lineage>
        <taxon>Eukaryota</taxon>
        <taxon>Fungi</taxon>
        <taxon>Dikarya</taxon>
        <taxon>Ascomycota</taxon>
        <taxon>Pezizomycotina</taxon>
        <taxon>Eurotiomycetes</taxon>
        <taxon>Eurotiomycetidae</taxon>
        <taxon>Eurotiales</taxon>
        <taxon>Aspergillaceae</taxon>
        <taxon>Aspergillus</taxon>
        <taxon>Aspergillus subgen. Circumdati</taxon>
    </lineage>
</organism>
<protein>
    <submittedName>
        <fullName evidence="5">Uncharacterized protein</fullName>
    </submittedName>
</protein>
<keyword evidence="6" id="KW-1185">Reference proteome</keyword>
<dbReference type="PROSITE" id="PS51762">
    <property type="entry name" value="GH16_2"/>
    <property type="match status" value="1"/>
</dbReference>
<comment type="subcellular location">
    <subcellularLocation>
        <location evidence="1">Cell membrane</location>
        <topology evidence="1">Lipid-anchor</topology>
        <topology evidence="1">GPI-anchor</topology>
    </subcellularLocation>
</comment>
<keyword evidence="3" id="KW-0325">Glycoprotein</keyword>
<name>A0A5N6FZI4_PETAA</name>
<keyword evidence="3" id="KW-0336">GPI-anchor</keyword>
<dbReference type="PANTHER" id="PTHR10963:SF60">
    <property type="entry name" value="GRAM-NEGATIVE BACTERIA-BINDING PROTEIN 1-RELATED"/>
    <property type="match status" value="1"/>
</dbReference>
<dbReference type="GO" id="GO:0098552">
    <property type="term" value="C:side of membrane"/>
    <property type="evidence" value="ECO:0007669"/>
    <property type="project" value="UniProtKB-KW"/>
</dbReference>
<dbReference type="CDD" id="cd02182">
    <property type="entry name" value="GH16_Strep_laminarinase_like"/>
    <property type="match status" value="1"/>
</dbReference>
<evidence type="ECO:0000313" key="5">
    <source>
        <dbReference type="EMBL" id="KAF5857284.1"/>
    </source>
</evidence>
<dbReference type="OMA" id="CNEYNGI"/>
<dbReference type="PANTHER" id="PTHR10963">
    <property type="entry name" value="GLYCOSYL HYDROLASE-RELATED"/>
    <property type="match status" value="1"/>
</dbReference>
<reference evidence="5 6" key="1">
    <citation type="submission" date="2019-04" db="EMBL/GenBank/DDBJ databases">
        <title>Aspergillus burnettii sp. nov., novel species from soil in southeast Queensland.</title>
        <authorList>
            <person name="Gilchrist C.L.M."/>
            <person name="Pitt J.I."/>
            <person name="Lange L."/>
            <person name="Lacey H.J."/>
            <person name="Vuong D."/>
            <person name="Midgley D.J."/>
            <person name="Greenfield P."/>
            <person name="Bradbury M."/>
            <person name="Lacey E."/>
            <person name="Busk P.K."/>
            <person name="Pilgaard B."/>
            <person name="Chooi Y.H."/>
            <person name="Piggott A.M."/>
        </authorList>
    </citation>
    <scope>NUCLEOTIDE SEQUENCE [LARGE SCALE GENOMIC DNA]</scope>
    <source>
        <strain evidence="5 6">FRR 5400</strain>
    </source>
</reference>
<evidence type="ECO:0000256" key="3">
    <source>
        <dbReference type="ARBA" id="ARBA00022622"/>
    </source>
</evidence>
<dbReference type="GO" id="GO:0005886">
    <property type="term" value="C:plasma membrane"/>
    <property type="evidence" value="ECO:0007669"/>
    <property type="project" value="UniProtKB-SubCell"/>
</dbReference>
<accession>A0A8H5ZZH5</accession>
<evidence type="ECO:0000256" key="1">
    <source>
        <dbReference type="ARBA" id="ARBA00004609"/>
    </source>
</evidence>
<dbReference type="AlphaFoldDB" id="A0A5N6FZI4"/>
<dbReference type="SUPFAM" id="SSF49899">
    <property type="entry name" value="Concanavalin A-like lectins/glucanases"/>
    <property type="match status" value="1"/>
</dbReference>
<dbReference type="GO" id="GO:0005975">
    <property type="term" value="P:carbohydrate metabolic process"/>
    <property type="evidence" value="ECO:0007669"/>
    <property type="project" value="InterPro"/>
</dbReference>
<dbReference type="Proteomes" id="UP000541154">
    <property type="component" value="Unassembled WGS sequence"/>
</dbReference>
<dbReference type="InterPro" id="IPR050546">
    <property type="entry name" value="Glycosyl_Hydrlase_16"/>
</dbReference>
<sequence length="290" mass="32370">MGPGTSVFHPSLPAPLARGYQLTWNDEFDYTLGSHLPASENWIIDLGTSYPDGAPRWGNNEAQRYTSAPSNIRVTPFNTLLITPRVRNNTWTSGRIETQRSDFAATPGGRLFIEGRLKTGCAPARRQQGIWPAFWALGMDFRWNRTNWPAASEWDIAEVVNGMPKVYNTLHCGTSPGGPCDETNGIGSGGVDWTGCEWHTVGFEVDRNVRAWYQEKLRWYLDGRKVFEIPAARVNNSATWEAVAHKGHFLLLNVAVGGNWPGAPNATTADGGEVQMEVDYVRVWNEYRRA</sequence>
<keyword evidence="4" id="KW-0449">Lipoprotein</keyword>
<dbReference type="InterPro" id="IPR000757">
    <property type="entry name" value="Beta-glucanase-like"/>
</dbReference>
<accession>A0A5N6FZI4</accession>
<evidence type="ECO:0000256" key="4">
    <source>
        <dbReference type="ARBA" id="ARBA00023288"/>
    </source>
</evidence>
<dbReference type="EMBL" id="SPNV01000266">
    <property type="protein sequence ID" value="KAF5857284.1"/>
    <property type="molecule type" value="Genomic_DNA"/>
</dbReference>
<dbReference type="InterPro" id="IPR013320">
    <property type="entry name" value="ConA-like_dom_sf"/>
</dbReference>
<evidence type="ECO:0000313" key="6">
    <source>
        <dbReference type="Proteomes" id="UP000541154"/>
    </source>
</evidence>
<dbReference type="GO" id="GO:0004553">
    <property type="term" value="F:hydrolase activity, hydrolyzing O-glycosyl compounds"/>
    <property type="evidence" value="ECO:0007669"/>
    <property type="project" value="InterPro"/>
</dbReference>
<proteinExistence type="predicted"/>
<comment type="caution">
    <text evidence="5">The sequence shown here is derived from an EMBL/GenBank/DDBJ whole genome shotgun (WGS) entry which is preliminary data.</text>
</comment>
<keyword evidence="2" id="KW-1003">Cell membrane</keyword>
<dbReference type="Gene3D" id="2.60.120.200">
    <property type="match status" value="1"/>
</dbReference>
<evidence type="ECO:0000256" key="2">
    <source>
        <dbReference type="ARBA" id="ARBA00022475"/>
    </source>
</evidence>
<gene>
    <name evidence="5" type="ORF">ETB97_006009</name>
</gene>